<dbReference type="Pfam" id="PF13411">
    <property type="entry name" value="MerR_1"/>
    <property type="match status" value="1"/>
</dbReference>
<dbReference type="KEGG" id="scor:J3U87_24305"/>
<dbReference type="PANTHER" id="PTHR30204">
    <property type="entry name" value="REDOX-CYCLING DRUG-SENSING TRANSCRIPTIONAL ACTIVATOR SOXR"/>
    <property type="match status" value="1"/>
</dbReference>
<dbReference type="SUPFAM" id="SSF46955">
    <property type="entry name" value="Putative DNA-binding domain"/>
    <property type="match status" value="1"/>
</dbReference>
<keyword evidence="2" id="KW-0805">Transcription regulation</keyword>
<keyword evidence="4" id="KW-0804">Transcription</keyword>
<proteinExistence type="predicted"/>
<gene>
    <name evidence="6" type="ORF">J3U87_24305</name>
</gene>
<evidence type="ECO:0000313" key="6">
    <source>
        <dbReference type="EMBL" id="QTD48716.1"/>
    </source>
</evidence>
<dbReference type="EMBL" id="CP071793">
    <property type="protein sequence ID" value="QTD48716.1"/>
    <property type="molecule type" value="Genomic_DNA"/>
</dbReference>
<dbReference type="InterPro" id="IPR009061">
    <property type="entry name" value="DNA-bd_dom_put_sf"/>
</dbReference>
<accession>A0A8A4TFJ4</accession>
<dbReference type="AlphaFoldDB" id="A0A8A4TFJ4"/>
<dbReference type="PRINTS" id="PR00040">
    <property type="entry name" value="HTHMERR"/>
</dbReference>
<evidence type="ECO:0000256" key="4">
    <source>
        <dbReference type="ARBA" id="ARBA00023163"/>
    </source>
</evidence>
<evidence type="ECO:0000256" key="1">
    <source>
        <dbReference type="ARBA" id="ARBA00022491"/>
    </source>
</evidence>
<dbReference type="InterPro" id="IPR047057">
    <property type="entry name" value="MerR_fam"/>
</dbReference>
<keyword evidence="7" id="KW-1185">Reference proteome</keyword>
<dbReference type="Gene3D" id="1.10.1660.10">
    <property type="match status" value="1"/>
</dbReference>
<dbReference type="PROSITE" id="PS50937">
    <property type="entry name" value="HTH_MERR_2"/>
    <property type="match status" value="1"/>
</dbReference>
<sequence>MSEKVTIGEFAKRFHVSVETVRFYHRKGLLPLPTEKVGAFRVYGPHERMVFQFILMGKKSGFTLEEIKALMDLEPRAGKRFLRQLIARKMDEINATIAGLLAQGEALRGLLEGCRQDGSDELASTMDILIQAAEG</sequence>
<dbReference type="GO" id="GO:0003677">
    <property type="term" value="F:DNA binding"/>
    <property type="evidence" value="ECO:0007669"/>
    <property type="project" value="UniProtKB-KW"/>
</dbReference>
<dbReference type="RefSeq" id="WP_237378367.1">
    <property type="nucleotide sequence ID" value="NZ_CP071793.1"/>
</dbReference>
<dbReference type="GO" id="GO:0003700">
    <property type="term" value="F:DNA-binding transcription factor activity"/>
    <property type="evidence" value="ECO:0007669"/>
    <property type="project" value="InterPro"/>
</dbReference>
<dbReference type="InterPro" id="IPR000551">
    <property type="entry name" value="MerR-type_HTH_dom"/>
</dbReference>
<dbReference type="Proteomes" id="UP000663929">
    <property type="component" value="Chromosome"/>
</dbReference>
<dbReference type="PANTHER" id="PTHR30204:SF69">
    <property type="entry name" value="MERR-FAMILY TRANSCRIPTIONAL REGULATOR"/>
    <property type="match status" value="1"/>
</dbReference>
<evidence type="ECO:0000259" key="5">
    <source>
        <dbReference type="PROSITE" id="PS50937"/>
    </source>
</evidence>
<organism evidence="6 7">
    <name type="scientific">Sulfidibacter corallicola</name>
    <dbReference type="NCBI Taxonomy" id="2818388"/>
    <lineage>
        <taxon>Bacteria</taxon>
        <taxon>Pseudomonadati</taxon>
        <taxon>Acidobacteriota</taxon>
        <taxon>Holophagae</taxon>
        <taxon>Acanthopleuribacterales</taxon>
        <taxon>Acanthopleuribacteraceae</taxon>
        <taxon>Sulfidibacter</taxon>
    </lineage>
</organism>
<protein>
    <submittedName>
        <fullName evidence="6">MerR family transcriptional regulator</fullName>
    </submittedName>
</protein>
<reference evidence="6" key="1">
    <citation type="submission" date="2021-03" db="EMBL/GenBank/DDBJ databases">
        <title>Acanthopleuribacteraceae sp. M133.</title>
        <authorList>
            <person name="Wang G."/>
        </authorList>
    </citation>
    <scope>NUCLEOTIDE SEQUENCE</scope>
    <source>
        <strain evidence="6">M133</strain>
    </source>
</reference>
<evidence type="ECO:0000256" key="2">
    <source>
        <dbReference type="ARBA" id="ARBA00023015"/>
    </source>
</evidence>
<keyword evidence="1" id="KW-0678">Repressor</keyword>
<feature type="domain" description="HTH merR-type" evidence="5">
    <location>
        <begin position="4"/>
        <end position="73"/>
    </location>
</feature>
<evidence type="ECO:0000256" key="3">
    <source>
        <dbReference type="ARBA" id="ARBA00023125"/>
    </source>
</evidence>
<dbReference type="SMART" id="SM00422">
    <property type="entry name" value="HTH_MERR"/>
    <property type="match status" value="1"/>
</dbReference>
<name>A0A8A4TFJ4_SULCO</name>
<evidence type="ECO:0000313" key="7">
    <source>
        <dbReference type="Proteomes" id="UP000663929"/>
    </source>
</evidence>
<keyword evidence="3" id="KW-0238">DNA-binding</keyword>